<gene>
    <name evidence="5" type="primary">rlmH</name>
    <name evidence="6" type="ORF">ESZ00_08345</name>
</gene>
<dbReference type="InterPro" id="IPR029028">
    <property type="entry name" value="Alpha/beta_knot_MTases"/>
</dbReference>
<keyword evidence="2 5" id="KW-0808">Transferase</keyword>
<organism evidence="6 7">
    <name type="scientific">Silvibacterium dinghuense</name>
    <dbReference type="NCBI Taxonomy" id="1560006"/>
    <lineage>
        <taxon>Bacteria</taxon>
        <taxon>Pseudomonadati</taxon>
        <taxon>Acidobacteriota</taxon>
        <taxon>Terriglobia</taxon>
        <taxon>Terriglobales</taxon>
        <taxon>Acidobacteriaceae</taxon>
        <taxon>Silvibacterium</taxon>
    </lineage>
</organism>
<evidence type="ECO:0000256" key="5">
    <source>
        <dbReference type="HAMAP-Rule" id="MF_00658"/>
    </source>
</evidence>
<evidence type="ECO:0000256" key="1">
    <source>
        <dbReference type="ARBA" id="ARBA00022603"/>
    </source>
</evidence>
<comment type="subunit">
    <text evidence="5">Homodimer.</text>
</comment>
<reference evidence="6 7" key="1">
    <citation type="journal article" date="2016" name="Int. J. Syst. Evol. Microbiol.">
        <title>Acidipila dinghuensis sp. nov., an acidobacterium isolated from forest soil.</title>
        <authorList>
            <person name="Jiang Y.W."/>
            <person name="Wang J."/>
            <person name="Chen M.H."/>
            <person name="Lv Y.Y."/>
            <person name="Qiu L.H."/>
        </authorList>
    </citation>
    <scope>NUCLEOTIDE SEQUENCE [LARGE SCALE GENOMIC DNA]</scope>
    <source>
        <strain evidence="6 7">DHOF10</strain>
    </source>
</reference>
<dbReference type="GO" id="GO:0070038">
    <property type="term" value="F:rRNA (pseudouridine-N3-)-methyltransferase activity"/>
    <property type="evidence" value="ECO:0007669"/>
    <property type="project" value="UniProtKB-UniRule"/>
</dbReference>
<sequence length="174" mass="19296">MSASAYKYVPAEGKVSPGAETLSPHTLEPVKLQFAAIGVRTRTPVDPLVEQYLGRIAPFAETDAPIFRSAAAFWENIDRQRARPLLVLLDSRGRQFSSEDFAAWLGRQRDEGQQRLAFAIGPADGWSGEERKRAGLLLSLGPMTLPHELARLLLCEQVYRAFTILSGHPYHTGH</sequence>
<evidence type="ECO:0000313" key="7">
    <source>
        <dbReference type="Proteomes" id="UP000290253"/>
    </source>
</evidence>
<comment type="function">
    <text evidence="5">Specifically methylates the pseudouridine at position 1915 (m3Psi1915) in 23S rRNA.</text>
</comment>
<comment type="subcellular location">
    <subcellularLocation>
        <location evidence="5">Cytoplasm</location>
    </subcellularLocation>
</comment>
<keyword evidence="7" id="KW-1185">Reference proteome</keyword>
<name>A0A4Q1SJL9_9BACT</name>
<dbReference type="Proteomes" id="UP000290253">
    <property type="component" value="Unassembled WGS sequence"/>
</dbReference>
<dbReference type="EMBL" id="SDMK01000001">
    <property type="protein sequence ID" value="RXS97854.1"/>
    <property type="molecule type" value="Genomic_DNA"/>
</dbReference>
<evidence type="ECO:0000313" key="6">
    <source>
        <dbReference type="EMBL" id="RXS97854.1"/>
    </source>
</evidence>
<dbReference type="EC" id="2.1.1.177" evidence="5"/>
<keyword evidence="1 5" id="KW-0489">Methyltransferase</keyword>
<evidence type="ECO:0000256" key="4">
    <source>
        <dbReference type="ARBA" id="ARBA00038303"/>
    </source>
</evidence>
<dbReference type="OrthoDB" id="9806643at2"/>
<feature type="binding site" evidence="5">
    <location>
        <begin position="140"/>
        <end position="145"/>
    </location>
    <ligand>
        <name>S-adenosyl-L-methionine</name>
        <dbReference type="ChEBI" id="CHEBI:59789"/>
    </ligand>
</feature>
<feature type="binding site" evidence="5">
    <location>
        <position position="121"/>
    </location>
    <ligand>
        <name>S-adenosyl-L-methionine</name>
        <dbReference type="ChEBI" id="CHEBI:59789"/>
    </ligand>
</feature>
<evidence type="ECO:0000256" key="2">
    <source>
        <dbReference type="ARBA" id="ARBA00022679"/>
    </source>
</evidence>
<proteinExistence type="inferred from homology"/>
<dbReference type="SUPFAM" id="SSF75217">
    <property type="entry name" value="alpha/beta knot"/>
    <property type="match status" value="1"/>
</dbReference>
<comment type="similarity">
    <text evidence="4 5">Belongs to the RNA methyltransferase RlmH family.</text>
</comment>
<dbReference type="GO" id="GO:0005737">
    <property type="term" value="C:cytoplasm"/>
    <property type="evidence" value="ECO:0007669"/>
    <property type="project" value="UniProtKB-SubCell"/>
</dbReference>
<keyword evidence="3 5" id="KW-0949">S-adenosyl-L-methionine</keyword>
<protein>
    <recommendedName>
        <fullName evidence="5">Ribosomal RNA large subunit methyltransferase H</fullName>
        <ecNumber evidence="5">2.1.1.177</ecNumber>
    </recommendedName>
    <alternativeName>
        <fullName evidence="5">23S rRNA (pseudouridine1915-N3)-methyltransferase</fullName>
    </alternativeName>
    <alternativeName>
        <fullName evidence="5">23S rRNA m3Psi1915 methyltransferase</fullName>
    </alternativeName>
    <alternativeName>
        <fullName evidence="5">rRNA (pseudouridine-N3-)-methyltransferase RlmH</fullName>
    </alternativeName>
</protein>
<evidence type="ECO:0000256" key="3">
    <source>
        <dbReference type="ARBA" id="ARBA00022691"/>
    </source>
</evidence>
<dbReference type="InterPro" id="IPR029026">
    <property type="entry name" value="tRNA_m1G_MTases_N"/>
</dbReference>
<dbReference type="Gene3D" id="3.40.1280.10">
    <property type="match status" value="1"/>
</dbReference>
<dbReference type="HAMAP" id="MF_00658">
    <property type="entry name" value="23SrRNA_methyltr_H"/>
    <property type="match status" value="1"/>
</dbReference>
<keyword evidence="5" id="KW-0963">Cytoplasm</keyword>
<accession>A0A4Q1SJL9</accession>
<comment type="caution">
    <text evidence="6">The sequence shown here is derived from an EMBL/GenBank/DDBJ whole genome shotgun (WGS) entry which is preliminary data.</text>
</comment>
<dbReference type="PANTHER" id="PTHR33603">
    <property type="entry name" value="METHYLTRANSFERASE"/>
    <property type="match status" value="1"/>
</dbReference>
<dbReference type="InterPro" id="IPR003742">
    <property type="entry name" value="RlmH-like"/>
</dbReference>
<dbReference type="PANTHER" id="PTHR33603:SF1">
    <property type="entry name" value="RIBOSOMAL RNA LARGE SUBUNIT METHYLTRANSFERASE H"/>
    <property type="match status" value="1"/>
</dbReference>
<dbReference type="CDD" id="cd18081">
    <property type="entry name" value="RlmH-like"/>
    <property type="match status" value="1"/>
</dbReference>
<dbReference type="AlphaFoldDB" id="A0A4Q1SJL9"/>
<dbReference type="Pfam" id="PF02590">
    <property type="entry name" value="SPOUT_MTase"/>
    <property type="match status" value="1"/>
</dbReference>
<feature type="binding site" evidence="5">
    <location>
        <position position="89"/>
    </location>
    <ligand>
        <name>S-adenosyl-L-methionine</name>
        <dbReference type="ChEBI" id="CHEBI:59789"/>
    </ligand>
</feature>
<keyword evidence="5" id="KW-0698">rRNA processing</keyword>
<comment type="catalytic activity">
    <reaction evidence="5">
        <text>pseudouridine(1915) in 23S rRNA + S-adenosyl-L-methionine = N(3)-methylpseudouridine(1915) in 23S rRNA + S-adenosyl-L-homocysteine + H(+)</text>
        <dbReference type="Rhea" id="RHEA:42752"/>
        <dbReference type="Rhea" id="RHEA-COMP:10221"/>
        <dbReference type="Rhea" id="RHEA-COMP:10222"/>
        <dbReference type="ChEBI" id="CHEBI:15378"/>
        <dbReference type="ChEBI" id="CHEBI:57856"/>
        <dbReference type="ChEBI" id="CHEBI:59789"/>
        <dbReference type="ChEBI" id="CHEBI:65314"/>
        <dbReference type="ChEBI" id="CHEBI:74486"/>
        <dbReference type="EC" id="2.1.1.177"/>
    </reaction>
</comment>